<keyword evidence="1" id="KW-0614">Plasmid</keyword>
<protein>
    <submittedName>
        <fullName evidence="1">Uncharacterized protein</fullName>
    </submittedName>
</protein>
<dbReference type="OrthoDB" id="7227774at2"/>
<evidence type="ECO:0000313" key="2">
    <source>
        <dbReference type="Proteomes" id="UP000196205"/>
    </source>
</evidence>
<dbReference type="RefSeq" id="WP_087652392.1">
    <property type="nucleotide sequence ID" value="NZ_CP021514.1"/>
</dbReference>
<accession>A0A1Y0Y563</accession>
<sequence>MSLAITVNAADYSNTSIGWEAPTSVQPECALFALDNASGMKNLSASGLQPSPIGNSPTFTPGVSGQSFPFVTLGYGQALQTYAPLSASSTVVSLINVGNGNTNIFSPYNSPSPSLFYAQRGTTSNNYLANGNDNITANATTTVFDTWQIATWQYDMSTTTVTLGYYNYTTNLSVSANSTFSKVYSPAGTYAIGQSADTAVEMMFKGAIFLIWNSILDSDDMTKAVAWVRKYAASYNVTV</sequence>
<dbReference type="AlphaFoldDB" id="A0A1Y0Y563"/>
<organism evidence="1 2">
    <name type="scientific">Acetobacter pasteurianus subsp. pasteurianus</name>
    <dbReference type="NCBI Taxonomy" id="481145"/>
    <lineage>
        <taxon>Bacteria</taxon>
        <taxon>Pseudomonadati</taxon>
        <taxon>Pseudomonadota</taxon>
        <taxon>Alphaproteobacteria</taxon>
        <taxon>Acetobacterales</taxon>
        <taxon>Acetobacteraceae</taxon>
        <taxon>Acetobacter</taxon>
    </lineage>
</organism>
<evidence type="ECO:0000313" key="1">
    <source>
        <dbReference type="EMBL" id="ARW49512.1"/>
    </source>
</evidence>
<proteinExistence type="predicted"/>
<name>A0A1Y0Y563_ACEPA</name>
<dbReference type="EMBL" id="CP021514">
    <property type="protein sequence ID" value="ARW49512.1"/>
    <property type="molecule type" value="Genomic_DNA"/>
</dbReference>
<reference evidence="1 2" key="1">
    <citation type="submission" date="2017-05" db="EMBL/GenBank/DDBJ databases">
        <title>Genome sequence of Acetobacter pasteurianus subsp. pasteurianus strain SRCM101342.</title>
        <authorList>
            <person name="Cho S.H."/>
        </authorList>
    </citation>
    <scope>NUCLEOTIDE SEQUENCE [LARGE SCALE GENOMIC DNA]</scope>
    <source>
        <strain evidence="1 2">SRCM101342</strain>
        <plasmid evidence="2">pap1342-5</plasmid>
    </source>
</reference>
<gene>
    <name evidence="1" type="ORF">S1001342_03222</name>
</gene>
<geneLocation type="plasmid" evidence="2">
    <name>pap1342-5</name>
</geneLocation>
<dbReference type="Proteomes" id="UP000196205">
    <property type="component" value="Plasmid pAP1342-5"/>
</dbReference>